<evidence type="ECO:0000313" key="2">
    <source>
        <dbReference type="Proteomes" id="UP000502377"/>
    </source>
</evidence>
<dbReference type="KEGG" id="crx:CRECT_0954"/>
<reference evidence="1 2" key="1">
    <citation type="submission" date="2016-07" db="EMBL/GenBank/DDBJ databases">
        <title>Comparative genomics of the Campylobacter concisus group.</title>
        <authorList>
            <person name="Miller W.G."/>
            <person name="Yee E."/>
            <person name="Chapman M.H."/>
            <person name="Huynh S."/>
            <person name="Bono J.L."/>
            <person name="On S.L.W."/>
            <person name="StLeger J."/>
            <person name="Foster G."/>
            <person name="Parker C.T."/>
        </authorList>
    </citation>
    <scope>NUCLEOTIDE SEQUENCE [LARGE SCALE GENOMIC DNA]</scope>
    <source>
        <strain evidence="1 2">ATCC 33238</strain>
    </source>
</reference>
<proteinExistence type="predicted"/>
<gene>
    <name evidence="1" type="ORF">CRECT_0954</name>
</gene>
<dbReference type="EMBL" id="CP012543">
    <property type="protein sequence ID" value="QCD46625.1"/>
    <property type="molecule type" value="Genomic_DNA"/>
</dbReference>
<evidence type="ECO:0000313" key="1">
    <source>
        <dbReference type="EMBL" id="QCD46625.1"/>
    </source>
</evidence>
<dbReference type="AlphaFoldDB" id="A0A6G5QLN8"/>
<protein>
    <recommendedName>
        <fullName evidence="3">Periplasmic protein</fullName>
    </recommendedName>
</protein>
<organism evidence="1 2">
    <name type="scientific">Campylobacter rectus</name>
    <name type="common">Wolinella recta</name>
    <dbReference type="NCBI Taxonomy" id="203"/>
    <lineage>
        <taxon>Bacteria</taxon>
        <taxon>Pseudomonadati</taxon>
        <taxon>Campylobacterota</taxon>
        <taxon>Epsilonproteobacteria</taxon>
        <taxon>Campylobacterales</taxon>
        <taxon>Campylobacteraceae</taxon>
        <taxon>Campylobacter</taxon>
    </lineage>
</organism>
<sequence>MRKILTALLICSALFARSDKPSDIPPASEIYINLETAKCNDACLLDLVRNGLLHSFLARYEGSSNQEILQAFNALNGSFANAGAESLTPNSSAEFKIAVIIPQDSIKSYAGVVSNAVIAYAIRQNAAIDVKFYNIGNEAPSAIDGALARARSENIAYLIAPFTPVGAKYLNEVLDPAMTAFVPTLHISSVDSPQDNLIFGGIDYKGQVEKLLNFSNGQVAAFSDGSALGAALNRYADELSGGLAYENEIASGVTDLKPMLSGNSRLSDATVFLNVPLVKASMVSSQMRLYDVKFNALLSTQINYAPSIFKLTQPQDREKLYIANSISKTDGALDSNNEILGQNLNFNWVGYSASVGLDYIYATYLNRGAQRLFNESVEDSQIIYDTKVLKAGEYGFYEQ</sequence>
<name>A0A6G5QLN8_CAMRE</name>
<evidence type="ECO:0008006" key="3">
    <source>
        <dbReference type="Google" id="ProtNLM"/>
    </source>
</evidence>
<dbReference type="Proteomes" id="UP000502377">
    <property type="component" value="Chromosome"/>
</dbReference>
<accession>A0A6G5QLN8</accession>
<dbReference type="RefSeq" id="WP_004319483.1">
    <property type="nucleotide sequence ID" value="NZ_CP012543.1"/>
</dbReference>